<accession>A0ABW8YJ76</accession>
<name>A0ABW8YJ76_9SPHN</name>
<gene>
    <name evidence="2" type="ORF">ABS767_05080</name>
</gene>
<comment type="caution">
    <text evidence="2">The sequence shown here is derived from an EMBL/GenBank/DDBJ whole genome shotgun (WGS) entry which is preliminary data.</text>
</comment>
<evidence type="ECO:0000256" key="1">
    <source>
        <dbReference type="SAM" id="MobiDB-lite"/>
    </source>
</evidence>
<keyword evidence="3" id="KW-1185">Reference proteome</keyword>
<dbReference type="PROSITE" id="PS51257">
    <property type="entry name" value="PROKAR_LIPOPROTEIN"/>
    <property type="match status" value="1"/>
</dbReference>
<evidence type="ECO:0008006" key="4">
    <source>
        <dbReference type="Google" id="ProtNLM"/>
    </source>
</evidence>
<sequence length="81" mass="8686">MSMRIVILILAAATLTACGNRGELKPEAGSSLPPPPYGAVATPTPAELMTPPPQTRPTRSDEVLRSSEERRSDEFELPPQS</sequence>
<organism evidence="2 3">
    <name type="scientific">Sphingomonas plantiphila</name>
    <dbReference type="NCBI Taxonomy" id="3163295"/>
    <lineage>
        <taxon>Bacteria</taxon>
        <taxon>Pseudomonadati</taxon>
        <taxon>Pseudomonadota</taxon>
        <taxon>Alphaproteobacteria</taxon>
        <taxon>Sphingomonadales</taxon>
        <taxon>Sphingomonadaceae</taxon>
        <taxon>Sphingomonas</taxon>
    </lineage>
</organism>
<feature type="compositionally biased region" description="Basic and acidic residues" evidence="1">
    <location>
        <begin position="58"/>
        <end position="74"/>
    </location>
</feature>
<feature type="region of interest" description="Disordered" evidence="1">
    <location>
        <begin position="21"/>
        <end position="81"/>
    </location>
</feature>
<evidence type="ECO:0000313" key="2">
    <source>
        <dbReference type="EMBL" id="MFL9840329.1"/>
    </source>
</evidence>
<dbReference type="EMBL" id="JBELQC010000001">
    <property type="protein sequence ID" value="MFL9840329.1"/>
    <property type="molecule type" value="Genomic_DNA"/>
</dbReference>
<protein>
    <recommendedName>
        <fullName evidence="4">Lipoprotein-attachment site-containing protein</fullName>
    </recommendedName>
</protein>
<evidence type="ECO:0000313" key="3">
    <source>
        <dbReference type="Proteomes" id="UP001629244"/>
    </source>
</evidence>
<dbReference type="Proteomes" id="UP001629244">
    <property type="component" value="Unassembled WGS sequence"/>
</dbReference>
<proteinExistence type="predicted"/>
<reference evidence="2 3" key="1">
    <citation type="submission" date="2024-06" db="EMBL/GenBank/DDBJ databases">
        <authorList>
            <person name="Kaempfer P."/>
            <person name="Viver T."/>
        </authorList>
    </citation>
    <scope>NUCLEOTIDE SEQUENCE [LARGE SCALE GENOMIC DNA]</scope>
    <source>
        <strain evidence="2 3">ST-64</strain>
    </source>
</reference>